<dbReference type="AlphaFoldDB" id="A0A8J8KBI3"/>
<dbReference type="InterPro" id="IPR035104">
    <property type="entry name" value="Ribosomal_protein_S1-like"/>
</dbReference>
<dbReference type="PROSITE" id="PS50126">
    <property type="entry name" value="S1"/>
    <property type="match status" value="1"/>
</dbReference>
<feature type="compositionally biased region" description="Polar residues" evidence="1">
    <location>
        <begin position="98"/>
        <end position="117"/>
    </location>
</feature>
<evidence type="ECO:0000259" key="2">
    <source>
        <dbReference type="PROSITE" id="PS50126"/>
    </source>
</evidence>
<sequence length="139" mass="15762">MSEKYKVGEERIGKVTGIQPYGAFVALDETTQGLVHISEITHGYVKDIRDYLTIGENVKVKILSIDEQSGKISLSIKALEKAPEQIETKPRPKKVRKQNPQVIDSQPENESDPSGFNTLRDKLEEWIRQSTVQENLIKK</sequence>
<name>A0A8J8KBI3_9BACI</name>
<dbReference type="PANTHER" id="PTHR10724:SF10">
    <property type="entry name" value="S1 RNA-BINDING DOMAIN-CONTAINING PROTEIN 1"/>
    <property type="match status" value="1"/>
</dbReference>
<dbReference type="Pfam" id="PF00575">
    <property type="entry name" value="S1"/>
    <property type="match status" value="1"/>
</dbReference>
<dbReference type="FunFam" id="2.40.50.140:FF:000051">
    <property type="entry name" value="RNA-binding transcriptional accessory protein"/>
    <property type="match status" value="1"/>
</dbReference>
<dbReference type="EMBL" id="JABTTE010000008">
    <property type="protein sequence ID" value="NSL51652.1"/>
    <property type="molecule type" value="Genomic_DNA"/>
</dbReference>
<organism evidence="3 4">
    <name type="scientific">Calidifontibacillus erzurumensis</name>
    <dbReference type="NCBI Taxonomy" id="2741433"/>
    <lineage>
        <taxon>Bacteria</taxon>
        <taxon>Bacillati</taxon>
        <taxon>Bacillota</taxon>
        <taxon>Bacilli</taxon>
        <taxon>Bacillales</taxon>
        <taxon>Bacillaceae</taxon>
        <taxon>Calidifontibacillus/Schinkia group</taxon>
        <taxon>Calidifontibacillus</taxon>
    </lineage>
</organism>
<proteinExistence type="predicted"/>
<accession>A0A8J8KBI3</accession>
<gene>
    <name evidence="3" type="primary">yugI</name>
    <name evidence="3" type="ORF">HR057_07700</name>
</gene>
<protein>
    <submittedName>
        <fullName evidence="3">General stress protein 13</fullName>
    </submittedName>
</protein>
<evidence type="ECO:0000313" key="3">
    <source>
        <dbReference type="EMBL" id="NSL51652.1"/>
    </source>
</evidence>
<dbReference type="SUPFAM" id="SSF50249">
    <property type="entry name" value="Nucleic acid-binding proteins"/>
    <property type="match status" value="1"/>
</dbReference>
<dbReference type="Gene3D" id="2.40.50.140">
    <property type="entry name" value="Nucleic acid-binding proteins"/>
    <property type="match status" value="1"/>
</dbReference>
<dbReference type="SMART" id="SM00316">
    <property type="entry name" value="S1"/>
    <property type="match status" value="1"/>
</dbReference>
<dbReference type="InterPro" id="IPR003029">
    <property type="entry name" value="S1_domain"/>
</dbReference>
<dbReference type="GO" id="GO:0003729">
    <property type="term" value="F:mRNA binding"/>
    <property type="evidence" value="ECO:0007669"/>
    <property type="project" value="TreeGrafter"/>
</dbReference>
<comment type="caution">
    <text evidence="3">The sequence shown here is derived from an EMBL/GenBank/DDBJ whole genome shotgun (WGS) entry which is preliminary data.</text>
</comment>
<feature type="domain" description="S1 motif" evidence="2">
    <location>
        <begin position="8"/>
        <end position="77"/>
    </location>
</feature>
<dbReference type="InterPro" id="IPR012340">
    <property type="entry name" value="NA-bd_OB-fold"/>
</dbReference>
<dbReference type="RefSeq" id="WP_173730860.1">
    <property type="nucleotide sequence ID" value="NZ_JABTTE010000008.1"/>
</dbReference>
<keyword evidence="4" id="KW-1185">Reference proteome</keyword>
<feature type="region of interest" description="Disordered" evidence="1">
    <location>
        <begin position="83"/>
        <end position="119"/>
    </location>
</feature>
<dbReference type="InterPro" id="IPR050437">
    <property type="entry name" value="Ribos_protein_bS1-like"/>
</dbReference>
<dbReference type="NCBIfam" id="NF040579">
    <property type="entry name" value="S1_dom_CvfD"/>
    <property type="match status" value="1"/>
</dbReference>
<evidence type="ECO:0000313" key="4">
    <source>
        <dbReference type="Proteomes" id="UP000625804"/>
    </source>
</evidence>
<dbReference type="GO" id="GO:0003735">
    <property type="term" value="F:structural constituent of ribosome"/>
    <property type="evidence" value="ECO:0007669"/>
    <property type="project" value="TreeGrafter"/>
</dbReference>
<dbReference type="Proteomes" id="UP000625804">
    <property type="component" value="Unassembled WGS sequence"/>
</dbReference>
<dbReference type="NCBIfam" id="NF005973">
    <property type="entry name" value="PRK08059.1"/>
    <property type="match status" value="1"/>
</dbReference>
<dbReference type="PANTHER" id="PTHR10724">
    <property type="entry name" value="30S RIBOSOMAL PROTEIN S1"/>
    <property type="match status" value="1"/>
</dbReference>
<dbReference type="GO" id="GO:0006412">
    <property type="term" value="P:translation"/>
    <property type="evidence" value="ECO:0007669"/>
    <property type="project" value="TreeGrafter"/>
</dbReference>
<dbReference type="PRINTS" id="PR00681">
    <property type="entry name" value="RIBOSOMALS1"/>
</dbReference>
<reference evidence="3" key="1">
    <citation type="submission" date="2020-06" db="EMBL/GenBank/DDBJ databases">
        <title>A novel thermopfilic bacterium from Erzurum, Turkey.</title>
        <authorList>
            <person name="Adiguzel A."/>
            <person name="Ay H."/>
            <person name="Baltaci M.O."/>
        </authorList>
    </citation>
    <scope>NUCLEOTIDE SEQUENCE</scope>
    <source>
        <strain evidence="3">P2</strain>
    </source>
</reference>
<evidence type="ECO:0000256" key="1">
    <source>
        <dbReference type="SAM" id="MobiDB-lite"/>
    </source>
</evidence>
<dbReference type="GO" id="GO:0005737">
    <property type="term" value="C:cytoplasm"/>
    <property type="evidence" value="ECO:0007669"/>
    <property type="project" value="UniProtKB-ARBA"/>
</dbReference>